<dbReference type="Proteomes" id="UP001320460">
    <property type="component" value="Chromosome"/>
</dbReference>
<dbReference type="RefSeq" id="WP_125124421.1">
    <property type="nucleotide sequence ID" value="NZ_AP025334.1"/>
</dbReference>
<organism evidence="1 2">
    <name type="scientific">Phytobacter diazotrophicus</name>
    <dbReference type="NCBI Taxonomy" id="395631"/>
    <lineage>
        <taxon>Bacteria</taxon>
        <taxon>Pseudomonadati</taxon>
        <taxon>Pseudomonadota</taxon>
        <taxon>Gammaproteobacteria</taxon>
        <taxon>Enterobacterales</taxon>
        <taxon>Enterobacteriaceae</taxon>
        <taxon>Phytobacter</taxon>
    </lineage>
</organism>
<evidence type="ECO:0000313" key="1">
    <source>
        <dbReference type="EMBL" id="BDD50705.1"/>
    </source>
</evidence>
<keyword evidence="2" id="KW-1185">Reference proteome</keyword>
<accession>A0ABM7VUB0</accession>
<evidence type="ECO:0000313" key="2">
    <source>
        <dbReference type="Proteomes" id="UP001320460"/>
    </source>
</evidence>
<reference evidence="1 2" key="1">
    <citation type="submission" date="2021-12" db="EMBL/GenBank/DDBJ databases">
        <title>Complete genome sequence of Phytobacter diazotrophicus TA9734.</title>
        <authorList>
            <person name="Kubota H."/>
            <person name="Nakayama Y."/>
            <person name="Ariyoshi T."/>
        </authorList>
    </citation>
    <scope>NUCLEOTIDE SEQUENCE [LARGE SCALE GENOMIC DNA]</scope>
    <source>
        <strain evidence="1 2">TA9734</strain>
    </source>
</reference>
<dbReference type="EMBL" id="AP025334">
    <property type="protein sequence ID" value="BDD50705.1"/>
    <property type="molecule type" value="Genomic_DNA"/>
</dbReference>
<gene>
    <name evidence="1" type="ORF">PDTA9734_21920</name>
</gene>
<sequence length="119" mass="13151">MKRVIAVALLLTGCAANDRSYAFEMDYPVDAARLSLSGETHVNINCATRELNVISDTSNGIFSRHINKRLSNICYQKTGKLDVIYRFESGKGVRQDMLATQYPRVPPASNPNKLSNGNS</sequence>
<proteinExistence type="predicted"/>
<protein>
    <recommendedName>
        <fullName evidence="3">Lipoprotein</fullName>
    </recommendedName>
</protein>
<evidence type="ECO:0008006" key="3">
    <source>
        <dbReference type="Google" id="ProtNLM"/>
    </source>
</evidence>
<name>A0ABM7VUB0_9ENTR</name>